<dbReference type="SUPFAM" id="SSF53850">
    <property type="entry name" value="Periplasmic binding protein-like II"/>
    <property type="match status" value="1"/>
</dbReference>
<evidence type="ECO:0000313" key="1">
    <source>
        <dbReference type="EMBL" id="KAJ8311993.1"/>
    </source>
</evidence>
<evidence type="ECO:0000313" key="2">
    <source>
        <dbReference type="Proteomes" id="UP001217089"/>
    </source>
</evidence>
<comment type="caution">
    <text evidence="1">The sequence shown here is derived from an EMBL/GenBank/DDBJ whole genome shotgun (WGS) entry which is preliminary data.</text>
</comment>
<organism evidence="1 2">
    <name type="scientific">Tegillarca granosa</name>
    <name type="common">Malaysian cockle</name>
    <name type="synonym">Anadara granosa</name>
    <dbReference type="NCBI Taxonomy" id="220873"/>
    <lineage>
        <taxon>Eukaryota</taxon>
        <taxon>Metazoa</taxon>
        <taxon>Spiralia</taxon>
        <taxon>Lophotrochozoa</taxon>
        <taxon>Mollusca</taxon>
        <taxon>Bivalvia</taxon>
        <taxon>Autobranchia</taxon>
        <taxon>Pteriomorphia</taxon>
        <taxon>Arcoida</taxon>
        <taxon>Arcoidea</taxon>
        <taxon>Arcidae</taxon>
        <taxon>Tegillarca</taxon>
    </lineage>
</organism>
<dbReference type="EMBL" id="JARBDR010000440">
    <property type="protein sequence ID" value="KAJ8311993.1"/>
    <property type="molecule type" value="Genomic_DNA"/>
</dbReference>
<accession>A0ABQ9F3M6</accession>
<keyword evidence="2" id="KW-1185">Reference proteome</keyword>
<dbReference type="Gene3D" id="3.40.190.10">
    <property type="entry name" value="Periplasmic binding protein-like II"/>
    <property type="match status" value="2"/>
</dbReference>
<name>A0ABQ9F3M6_TEGGR</name>
<protein>
    <submittedName>
        <fullName evidence="1">Uncharacterized protein</fullName>
    </submittedName>
</protein>
<dbReference type="PANTHER" id="PTHR35841">
    <property type="entry name" value="PHOSPHONATES-BINDING PERIPLASMIC PROTEIN"/>
    <property type="match status" value="1"/>
</dbReference>
<sequence>MHYSVSCHHSCKNLLLNVLKMATNNKLRLITYLAPGVPMELFETIMYYLEEETGKEGYLITESRWSGPPPERTDPFTADEADIGFMCSSGFLRLLEHKNKNIELCKAGFIPLHSKAQNRSVYFSEVIINSANAEKYKELHDLRGHTFAYNDPMSMSGTLVMLSELKKMGFNATFFGNVFQSGSHLNSIQLVLDQKVSAAAIDSNTMAMFLASHPEYKNNIKVLCSFGPLPMYPIVFNSKLPDELKNQIQTALLKMHTLPEWKARLNRCSIERFTEIDISLYNVEKELKEFVKGQSIASAAYY</sequence>
<dbReference type="Pfam" id="PF12974">
    <property type="entry name" value="Phosphonate-bd"/>
    <property type="match status" value="1"/>
</dbReference>
<reference evidence="1 2" key="1">
    <citation type="submission" date="2022-12" db="EMBL/GenBank/DDBJ databases">
        <title>Chromosome-level genome of Tegillarca granosa.</title>
        <authorList>
            <person name="Kim J."/>
        </authorList>
    </citation>
    <scope>NUCLEOTIDE SEQUENCE [LARGE SCALE GENOMIC DNA]</scope>
    <source>
        <strain evidence="1">Teg-2019</strain>
        <tissue evidence="1">Adductor muscle</tissue>
    </source>
</reference>
<proteinExistence type="predicted"/>
<dbReference type="PANTHER" id="PTHR35841:SF1">
    <property type="entry name" value="PHOSPHONATES-BINDING PERIPLASMIC PROTEIN"/>
    <property type="match status" value="1"/>
</dbReference>
<dbReference type="Proteomes" id="UP001217089">
    <property type="component" value="Unassembled WGS sequence"/>
</dbReference>
<gene>
    <name evidence="1" type="ORF">KUTeg_009366</name>
</gene>